<dbReference type="InterPro" id="IPR036388">
    <property type="entry name" value="WH-like_DNA-bd_sf"/>
</dbReference>
<dbReference type="Pfam" id="PF02481">
    <property type="entry name" value="DNA_processg_A"/>
    <property type="match status" value="1"/>
</dbReference>
<keyword evidence="6" id="KW-1185">Reference proteome</keyword>
<evidence type="ECO:0000259" key="4">
    <source>
        <dbReference type="Pfam" id="PF17782"/>
    </source>
</evidence>
<feature type="region of interest" description="Disordered" evidence="2">
    <location>
        <begin position="304"/>
        <end position="328"/>
    </location>
</feature>
<feature type="domain" description="Smf/DprA SLOG" evidence="3">
    <location>
        <begin position="86"/>
        <end position="301"/>
    </location>
</feature>
<name>A0A1Y0ERU9_9BURK</name>
<gene>
    <name evidence="5" type="ORF">CCO03_18570</name>
</gene>
<dbReference type="Gene3D" id="1.10.10.10">
    <property type="entry name" value="Winged helix-like DNA-binding domain superfamily/Winged helix DNA-binding domain"/>
    <property type="match status" value="1"/>
</dbReference>
<dbReference type="EMBL" id="CP021455">
    <property type="protein sequence ID" value="ARU06394.1"/>
    <property type="molecule type" value="Genomic_DNA"/>
</dbReference>
<dbReference type="Pfam" id="PF17782">
    <property type="entry name" value="WHD_DprA"/>
    <property type="match status" value="1"/>
</dbReference>
<reference evidence="5 6" key="1">
    <citation type="submission" date="2017-05" db="EMBL/GenBank/DDBJ databases">
        <authorList>
            <person name="Song R."/>
            <person name="Chenine A.L."/>
            <person name="Ruprecht R.M."/>
        </authorList>
    </citation>
    <scope>NUCLEOTIDE SEQUENCE [LARGE SCALE GENOMIC DNA]</scope>
    <source>
        <strain evidence="5 6">DSM 26136</strain>
    </source>
</reference>
<protein>
    <submittedName>
        <fullName evidence="5">DNA protecting protein DprA</fullName>
    </submittedName>
</protein>
<organism evidence="5 6">
    <name type="scientific">Comamonas serinivorans</name>
    <dbReference type="NCBI Taxonomy" id="1082851"/>
    <lineage>
        <taxon>Bacteria</taxon>
        <taxon>Pseudomonadati</taxon>
        <taxon>Pseudomonadota</taxon>
        <taxon>Betaproteobacteria</taxon>
        <taxon>Burkholderiales</taxon>
        <taxon>Comamonadaceae</taxon>
        <taxon>Comamonas</taxon>
    </lineage>
</organism>
<dbReference type="Gene3D" id="3.40.50.450">
    <property type="match status" value="1"/>
</dbReference>
<dbReference type="InterPro" id="IPR010994">
    <property type="entry name" value="RuvA_2-like"/>
</dbReference>
<accession>A0A1Y0ERU9</accession>
<dbReference type="PANTHER" id="PTHR43022">
    <property type="entry name" value="PROTEIN SMF"/>
    <property type="match status" value="1"/>
</dbReference>
<evidence type="ECO:0000256" key="2">
    <source>
        <dbReference type="SAM" id="MobiDB-lite"/>
    </source>
</evidence>
<feature type="domain" description="DprA winged helix" evidence="4">
    <location>
        <begin position="339"/>
        <end position="393"/>
    </location>
</feature>
<dbReference type="SUPFAM" id="SSF102405">
    <property type="entry name" value="MCP/YpsA-like"/>
    <property type="match status" value="1"/>
</dbReference>
<dbReference type="InterPro" id="IPR041614">
    <property type="entry name" value="DprA_WH"/>
</dbReference>
<evidence type="ECO:0000313" key="6">
    <source>
        <dbReference type="Proteomes" id="UP000196138"/>
    </source>
</evidence>
<comment type="similarity">
    <text evidence="1">Belongs to the DprA/Smf family.</text>
</comment>
<dbReference type="InterPro" id="IPR003488">
    <property type="entry name" value="DprA"/>
</dbReference>
<dbReference type="PANTHER" id="PTHR43022:SF1">
    <property type="entry name" value="PROTEIN SMF"/>
    <property type="match status" value="1"/>
</dbReference>
<sequence>MDTDELRLWLRLLHTPGIGNHAARKLLAALGLPEHIFAAPASVLDAVVGPKQAQALKREPDDLPQRLATCQDWLAASARDGLPRTVLSLADARYPACLLQIEDPPPVLFVLGDLARLARHDPRQSLAIVGSRNPTPQGSQTARAFARHLAQQGLTIVSGLAHGIDAAAHAGALEAAAAPVPTLALVGTGLDRVYPRQNQALARDVAQRGLLLSEFAPGTPPLPSNFPKRNRLIAGLSRGTLVVEAALQSGSLITARLAGEQGKDVFAIPGSIHGTQSRGCHALIREGARLVESVQDILDEWSWQSAPSTVRPPDGAPDGDGRPGTATTTTQCSASMAITTAPDAEDDELLRAMGADPIGLDALQARTGWPTPQLQARLLELELEGRVGRLPGQLFQALGLG</sequence>
<proteinExistence type="inferred from homology"/>
<evidence type="ECO:0000313" key="5">
    <source>
        <dbReference type="EMBL" id="ARU06394.1"/>
    </source>
</evidence>
<evidence type="ECO:0000259" key="3">
    <source>
        <dbReference type="Pfam" id="PF02481"/>
    </source>
</evidence>
<evidence type="ECO:0000256" key="1">
    <source>
        <dbReference type="ARBA" id="ARBA00006525"/>
    </source>
</evidence>
<dbReference type="AlphaFoldDB" id="A0A1Y0ERU9"/>
<dbReference type="RefSeq" id="WP_087283494.1">
    <property type="nucleotide sequence ID" value="NZ_CP021455.1"/>
</dbReference>
<dbReference type="Proteomes" id="UP000196138">
    <property type="component" value="Chromosome"/>
</dbReference>
<dbReference type="KEGG" id="cser:CCO03_18570"/>
<dbReference type="GO" id="GO:0009294">
    <property type="term" value="P:DNA-mediated transformation"/>
    <property type="evidence" value="ECO:0007669"/>
    <property type="project" value="InterPro"/>
</dbReference>
<dbReference type="NCBIfam" id="TIGR00732">
    <property type="entry name" value="dprA"/>
    <property type="match status" value="1"/>
</dbReference>
<dbReference type="InterPro" id="IPR057666">
    <property type="entry name" value="DrpA_SLOG"/>
</dbReference>
<dbReference type="SUPFAM" id="SSF47781">
    <property type="entry name" value="RuvA domain 2-like"/>
    <property type="match status" value="1"/>
</dbReference>
<dbReference type="OrthoDB" id="9785707at2"/>